<dbReference type="Pfam" id="PF00009">
    <property type="entry name" value="GTP_EFTU"/>
    <property type="match status" value="1"/>
</dbReference>
<sequence length="898" mass="97795">MTVDTVRGSPMNVAFMGHYKAGKSTAAGHLLALCGAKKEEKVKECQRRAERAGQADLRYAWILDRLKVEQEKRMTINTNLDYFHTHKCFTLTRISCLVAFVSIGRRPDSGSTPGAAPRRTPAVGGTDPGNLSGFAEDVGYKLRYRYTLLDCPGHKDYLRNAILGASQADVCVLVVSAVWDEFEEGISQFGETREHALVAYVSGVRRMIVAVNKMDDEEVNFSQARFEKICSAVIRHLHNLGFGDDRIEVIPISALTGYNLFNRGPVDPSAEVTMPWYSGPSLYESLDMLPSPHRREAQGPFRMPIADIHRISSGSSSDTSPTVAGRCPKTAVILAGEVTSGTVAVGDAVRVVPGGIEATVVSIQTGNGVSERKAAAGDNIGIKVEGVTSKEVRRGQVLSCIGDAAVGEYRRVEAHVVLVNFPGELRAGYSPVIDIGTASSTVQFKSLKKRMHRTTGEVLEEDPELLIQGDGARVELTMSKPMACCVFQPSRSILGKFTIRDRKTVIAVVGCLFSMSSSSGYVRGRSRAFGQLMGARHYCKLCNCWCSLHPNAIKMHERSERHLANVEREIRRQRQSEVDAKRDEAEVAKQIARMNAAAMSSMEKDAGLFDPRRRVTELPEPNISRPALLSSSSSSAPQPGEEEKEEQSAPSGPPPLLPPLPLALQRPPPAGTVTLPPPAKPAMPVRVPPPAPMPAMVIPPRPAVPSGLVVPPKPVAQVRKNDEEADEKKPLEFIQKDDEQPSSELMSAWDDTKVAAARATSSQQPKIDANTGLGTWQAVDSSHSAFGDATVRTKKRSHGRGRMNEADEHADEDEGAAAAEEEDGHGAYNEDELFLGDLAKSSKFLAESEECEEQKREVLAVDVSSSVGNKHATNVSSTFGASRRHRDKRRRRRTDDDD</sequence>
<feature type="region of interest" description="Disordered" evidence="5">
    <location>
        <begin position="107"/>
        <end position="127"/>
    </location>
</feature>
<dbReference type="InterPro" id="IPR004161">
    <property type="entry name" value="EFTu-like_2"/>
</dbReference>
<dbReference type="GO" id="GO:0003676">
    <property type="term" value="F:nucleic acid binding"/>
    <property type="evidence" value="ECO:0007669"/>
    <property type="project" value="InterPro"/>
</dbReference>
<dbReference type="InterPro" id="IPR003604">
    <property type="entry name" value="Matrin/U1-like-C_Znf_C2H2"/>
</dbReference>
<feature type="domain" description="Tr-type G" evidence="6">
    <location>
        <begin position="8"/>
        <end position="293"/>
    </location>
</feature>
<dbReference type="PROSITE" id="PS51722">
    <property type="entry name" value="G_TR_2"/>
    <property type="match status" value="1"/>
</dbReference>
<dbReference type="InterPro" id="IPR009000">
    <property type="entry name" value="Transl_B-barrel_sf"/>
</dbReference>
<dbReference type="InterPro" id="IPR027417">
    <property type="entry name" value="P-loop_NTPase"/>
</dbReference>
<evidence type="ECO:0000256" key="2">
    <source>
        <dbReference type="ARBA" id="ARBA00022741"/>
    </source>
</evidence>
<evidence type="ECO:0000259" key="6">
    <source>
        <dbReference type="PROSITE" id="PS51722"/>
    </source>
</evidence>
<evidence type="ECO:0000256" key="3">
    <source>
        <dbReference type="ARBA" id="ARBA00023134"/>
    </source>
</evidence>
<dbReference type="SUPFAM" id="SSF50465">
    <property type="entry name" value="EF-Tu/eEF-1alpha/eIF2-gamma C-terminal domain"/>
    <property type="match status" value="1"/>
</dbReference>
<feature type="region of interest" description="Disordered" evidence="5">
    <location>
        <begin position="618"/>
        <end position="686"/>
    </location>
</feature>
<keyword evidence="7" id="KW-0251">Elongation factor</keyword>
<feature type="region of interest" description="Disordered" evidence="5">
    <location>
        <begin position="780"/>
        <end position="833"/>
    </location>
</feature>
<dbReference type="InterPro" id="IPR000795">
    <property type="entry name" value="T_Tr_GTP-bd_dom"/>
</dbReference>
<dbReference type="SMART" id="SM00451">
    <property type="entry name" value="ZnF_U1"/>
    <property type="match status" value="1"/>
</dbReference>
<dbReference type="Gene3D" id="3.40.50.300">
    <property type="entry name" value="P-loop containing nucleotide triphosphate hydrolases"/>
    <property type="match status" value="1"/>
</dbReference>
<feature type="compositionally biased region" description="Acidic residues" evidence="5">
    <location>
        <begin position="808"/>
        <end position="833"/>
    </location>
</feature>
<keyword evidence="2" id="KW-0547">Nucleotide-binding</keyword>
<keyword evidence="7" id="KW-0648">Protein biosynthesis</keyword>
<feature type="region of interest" description="Disordered" evidence="5">
    <location>
        <begin position="862"/>
        <end position="898"/>
    </location>
</feature>
<feature type="compositionally biased region" description="Polar residues" evidence="5">
    <location>
        <begin position="863"/>
        <end position="880"/>
    </location>
</feature>
<proteinExistence type="inferred from homology"/>
<evidence type="ECO:0000256" key="4">
    <source>
        <dbReference type="SAM" id="Coils"/>
    </source>
</evidence>
<organism evidence="7 8">
    <name type="scientific">Perkinsus olseni</name>
    <name type="common">Perkinsus atlanticus</name>
    <dbReference type="NCBI Taxonomy" id="32597"/>
    <lineage>
        <taxon>Eukaryota</taxon>
        <taxon>Sar</taxon>
        <taxon>Alveolata</taxon>
        <taxon>Perkinsozoa</taxon>
        <taxon>Perkinsea</taxon>
        <taxon>Perkinsida</taxon>
        <taxon>Perkinsidae</taxon>
        <taxon>Perkinsus</taxon>
    </lineage>
</organism>
<dbReference type="AlphaFoldDB" id="A0A7J6M274"/>
<accession>A0A7J6M274</accession>
<dbReference type="GO" id="GO:0008270">
    <property type="term" value="F:zinc ion binding"/>
    <property type="evidence" value="ECO:0007669"/>
    <property type="project" value="InterPro"/>
</dbReference>
<gene>
    <name evidence="7" type="primary">TEF1</name>
    <name evidence="7" type="ORF">FOZ61_011066</name>
</gene>
<name>A0A7J6M274_PEROL</name>
<dbReference type="SUPFAM" id="SSF52540">
    <property type="entry name" value="P-loop containing nucleoside triphosphate hydrolases"/>
    <property type="match status" value="1"/>
</dbReference>
<dbReference type="Pfam" id="PF03144">
    <property type="entry name" value="GTP_EFTU_D2"/>
    <property type="match status" value="1"/>
</dbReference>
<feature type="coiled-coil region" evidence="4">
    <location>
        <begin position="556"/>
        <end position="583"/>
    </location>
</feature>
<evidence type="ECO:0000313" key="7">
    <source>
        <dbReference type="EMBL" id="KAF4665270.1"/>
    </source>
</evidence>
<evidence type="ECO:0000313" key="8">
    <source>
        <dbReference type="Proteomes" id="UP000570595"/>
    </source>
</evidence>
<dbReference type="Pfam" id="PF22594">
    <property type="entry name" value="GTP-eEF1A_C"/>
    <property type="match status" value="1"/>
</dbReference>
<dbReference type="InterPro" id="IPR050100">
    <property type="entry name" value="TRAFAC_GTPase_members"/>
</dbReference>
<feature type="region of interest" description="Disordered" evidence="5">
    <location>
        <begin position="717"/>
        <end position="743"/>
    </location>
</feature>
<evidence type="ECO:0000256" key="5">
    <source>
        <dbReference type="SAM" id="MobiDB-lite"/>
    </source>
</evidence>
<dbReference type="SUPFAM" id="SSF50447">
    <property type="entry name" value="Translation proteins"/>
    <property type="match status" value="1"/>
</dbReference>
<dbReference type="Gene3D" id="3.30.160.60">
    <property type="entry name" value="Classic Zinc Finger"/>
    <property type="match status" value="1"/>
</dbReference>
<dbReference type="PANTHER" id="PTHR23115">
    <property type="entry name" value="TRANSLATION FACTOR"/>
    <property type="match status" value="1"/>
</dbReference>
<dbReference type="EMBL" id="JABAHT010000098">
    <property type="protein sequence ID" value="KAF4665270.1"/>
    <property type="molecule type" value="Genomic_DNA"/>
</dbReference>
<evidence type="ECO:0000256" key="1">
    <source>
        <dbReference type="ARBA" id="ARBA00007249"/>
    </source>
</evidence>
<dbReference type="InterPro" id="IPR009001">
    <property type="entry name" value="Transl_elong_EF1A/Init_IF2_C"/>
</dbReference>
<keyword evidence="4" id="KW-0175">Coiled coil</keyword>
<reference evidence="7 8" key="1">
    <citation type="submission" date="2020-04" db="EMBL/GenBank/DDBJ databases">
        <title>Perkinsus olseni comparative genomics.</title>
        <authorList>
            <person name="Bogema D.R."/>
        </authorList>
    </citation>
    <scope>NUCLEOTIDE SEQUENCE [LARGE SCALE GENOMIC DNA]</scope>
    <source>
        <strain evidence="7">ATCC PRA-179</strain>
    </source>
</reference>
<feature type="compositionally biased region" description="Basic residues" evidence="5">
    <location>
        <begin position="792"/>
        <end position="801"/>
    </location>
</feature>
<comment type="caution">
    <text evidence="7">The sequence shown here is derived from an EMBL/GenBank/DDBJ whole genome shotgun (WGS) entry which is preliminary data.</text>
</comment>
<protein>
    <submittedName>
        <fullName evidence="7">Translation elongation factor EF-1 alpha</fullName>
    </submittedName>
</protein>
<feature type="compositionally biased region" description="Basic residues" evidence="5">
    <location>
        <begin position="882"/>
        <end position="892"/>
    </location>
</feature>
<dbReference type="Proteomes" id="UP000570595">
    <property type="component" value="Unassembled WGS sequence"/>
</dbReference>
<dbReference type="InterPro" id="IPR054696">
    <property type="entry name" value="GTP-eEF1A_C"/>
</dbReference>
<feature type="compositionally biased region" description="Pro residues" evidence="5">
    <location>
        <begin position="651"/>
        <end position="686"/>
    </location>
</feature>
<feature type="compositionally biased region" description="Basic and acidic residues" evidence="5">
    <location>
        <begin position="719"/>
        <end position="739"/>
    </location>
</feature>
<dbReference type="GO" id="GO:0005525">
    <property type="term" value="F:GTP binding"/>
    <property type="evidence" value="ECO:0007669"/>
    <property type="project" value="UniProtKB-KW"/>
</dbReference>
<dbReference type="OrthoDB" id="342024at2759"/>
<dbReference type="GO" id="GO:0003746">
    <property type="term" value="F:translation elongation factor activity"/>
    <property type="evidence" value="ECO:0007669"/>
    <property type="project" value="UniProtKB-KW"/>
</dbReference>
<comment type="similarity">
    <text evidence="1">Belongs to the TRAFAC class translation factor GTPase superfamily. Classic translation factor GTPase family. EF-Tu/EF-1A subfamily.</text>
</comment>
<dbReference type="GO" id="GO:0003924">
    <property type="term" value="F:GTPase activity"/>
    <property type="evidence" value="ECO:0007669"/>
    <property type="project" value="InterPro"/>
</dbReference>
<dbReference type="Gene3D" id="2.40.30.10">
    <property type="entry name" value="Translation factors"/>
    <property type="match status" value="2"/>
</dbReference>
<keyword evidence="3" id="KW-0342">GTP-binding</keyword>